<proteinExistence type="predicted"/>
<dbReference type="AlphaFoldDB" id="A0A9W7TVH8"/>
<keyword evidence="5" id="KW-1185">Reference proteome</keyword>
<dbReference type="Proteomes" id="UP001059041">
    <property type="component" value="Linkage Group LG11"/>
</dbReference>
<reference evidence="4" key="1">
    <citation type="submission" date="2021-02" db="EMBL/GenBank/DDBJ databases">
        <title>Comparative genomics reveals that relaxation of natural selection precedes convergent phenotypic evolution of cavefish.</title>
        <authorList>
            <person name="Peng Z."/>
        </authorList>
    </citation>
    <scope>NUCLEOTIDE SEQUENCE</scope>
    <source>
        <tissue evidence="4">Muscle</tissue>
    </source>
</reference>
<evidence type="ECO:0000259" key="2">
    <source>
        <dbReference type="Pfam" id="PF15862"/>
    </source>
</evidence>
<gene>
    <name evidence="4" type="ORF">IRJ41_007892</name>
</gene>
<feature type="compositionally biased region" description="Basic residues" evidence="1">
    <location>
        <begin position="147"/>
        <end position="157"/>
    </location>
</feature>
<feature type="region of interest" description="Disordered" evidence="1">
    <location>
        <begin position="376"/>
        <end position="421"/>
    </location>
</feature>
<comment type="caution">
    <text evidence="4">The sequence shown here is derived from an EMBL/GenBank/DDBJ whole genome shotgun (WGS) entry which is preliminary data.</text>
</comment>
<dbReference type="GO" id="GO:0030620">
    <property type="term" value="F:U2 snRNA binding"/>
    <property type="evidence" value="ECO:0007669"/>
    <property type="project" value="TreeGrafter"/>
</dbReference>
<feature type="compositionally biased region" description="Gly residues" evidence="1">
    <location>
        <begin position="401"/>
        <end position="414"/>
    </location>
</feature>
<feature type="domain" description="Coilin N-terminal" evidence="2">
    <location>
        <begin position="9"/>
        <end position="168"/>
    </location>
</feature>
<feature type="compositionally biased region" description="Low complexity" evidence="1">
    <location>
        <begin position="297"/>
        <end position="319"/>
    </location>
</feature>
<evidence type="ECO:0000313" key="5">
    <source>
        <dbReference type="Proteomes" id="UP001059041"/>
    </source>
</evidence>
<feature type="domain" description="Coilin tudor" evidence="3">
    <location>
        <begin position="459"/>
        <end position="544"/>
    </location>
</feature>
<dbReference type="EMBL" id="JAFHDT010000011">
    <property type="protein sequence ID" value="KAI7803526.1"/>
    <property type="molecule type" value="Genomic_DNA"/>
</dbReference>
<dbReference type="InterPro" id="IPR056398">
    <property type="entry name" value="Tudor_Coilin"/>
</dbReference>
<organism evidence="4 5">
    <name type="scientific">Triplophysa rosa</name>
    <name type="common">Cave loach</name>
    <dbReference type="NCBI Taxonomy" id="992332"/>
    <lineage>
        <taxon>Eukaryota</taxon>
        <taxon>Metazoa</taxon>
        <taxon>Chordata</taxon>
        <taxon>Craniata</taxon>
        <taxon>Vertebrata</taxon>
        <taxon>Euteleostomi</taxon>
        <taxon>Actinopterygii</taxon>
        <taxon>Neopterygii</taxon>
        <taxon>Teleostei</taxon>
        <taxon>Ostariophysi</taxon>
        <taxon>Cypriniformes</taxon>
        <taxon>Nemacheilidae</taxon>
        <taxon>Triplophysa</taxon>
    </lineage>
</organism>
<dbReference type="GO" id="GO:0030619">
    <property type="term" value="F:U1 snRNA binding"/>
    <property type="evidence" value="ECO:0007669"/>
    <property type="project" value="TreeGrafter"/>
</dbReference>
<accession>A0A9W7TVH8</accession>
<evidence type="ECO:0000256" key="1">
    <source>
        <dbReference type="SAM" id="MobiDB-lite"/>
    </source>
</evidence>
<protein>
    <submittedName>
        <fullName evidence="4">Coilin</fullName>
    </submittedName>
</protein>
<feature type="compositionally biased region" description="Polar residues" evidence="1">
    <location>
        <begin position="338"/>
        <end position="348"/>
    </location>
</feature>
<name>A0A9W7TVH8_TRIRA</name>
<dbReference type="GO" id="GO:0015030">
    <property type="term" value="C:Cajal body"/>
    <property type="evidence" value="ECO:0007669"/>
    <property type="project" value="TreeGrafter"/>
</dbReference>
<dbReference type="InterPro" id="IPR024822">
    <property type="entry name" value="Coilin"/>
</dbReference>
<feature type="compositionally biased region" description="Low complexity" evidence="1">
    <location>
        <begin position="178"/>
        <end position="193"/>
    </location>
</feature>
<sequence>MATSSLNSIRVRLYFDYPPPATPECRMCWLLVDLNKCRVVADLSSIIKEKFGYSRKTLLDLFIEDCYLPTTEYIYIVRDNDSIRVKVSSSVFVNGGEAYQNYETHNSKGKKRGREDEVQVCVTQASSKKQKQEDAQINGSAPADSGKKKKHKKKKKEQKSSNNPSNPQKTIQLKEQANSSSKTNKKSTSSVSTCDKSTRAKNQESTTSSSDSSEDESHSKPSPPKPKQTGTTKKATVAARKETSSSDSSDGAVKPSTRKSNIPVTPKPSPLPVTPKLSTSLISKIPLQTPKQRKSSTDSSSFSSSSSPSQVKPSAKKSQVACQLPSTTQSCPDLFVSATGSKNPQNETESSDSDASEIELVIKKPNLQGMGLNIAGLRSSTGESAGRTRGNTRGQERGRGRGGNRGSGRGGFGRAKGTPWKQDVHYNYENGEHQKQKDSLTNESFIIQNPPEPQPVPRRDYTTLPLLAAPPVVGQKIAFKLLELTENYTPDVSEYKEGKIIAFNPQTKMIELELLSQRQAPAEPGKFDLVYENPDGSERVEYAFTHGSQLTERWDSLLEPRLIVENDR</sequence>
<evidence type="ECO:0000259" key="3">
    <source>
        <dbReference type="Pfam" id="PF23086"/>
    </source>
</evidence>
<feature type="compositionally biased region" description="Polar residues" evidence="1">
    <location>
        <begin position="320"/>
        <end position="331"/>
    </location>
</feature>
<evidence type="ECO:0000313" key="4">
    <source>
        <dbReference type="EMBL" id="KAI7803526.1"/>
    </source>
</evidence>
<dbReference type="OrthoDB" id="74813at2759"/>
<dbReference type="PANTHER" id="PTHR15197:SF0">
    <property type="entry name" value="COILIN"/>
    <property type="match status" value="1"/>
</dbReference>
<dbReference type="Pfam" id="PF23086">
    <property type="entry name" value="Tudor_Coilin"/>
    <property type="match status" value="1"/>
</dbReference>
<dbReference type="GO" id="GO:0000387">
    <property type="term" value="P:spliceosomal snRNP assembly"/>
    <property type="evidence" value="ECO:0007669"/>
    <property type="project" value="TreeGrafter"/>
</dbReference>
<dbReference type="PANTHER" id="PTHR15197">
    <property type="entry name" value="COILIN P80"/>
    <property type="match status" value="1"/>
</dbReference>
<dbReference type="Pfam" id="PF15862">
    <property type="entry name" value="Coilin_N"/>
    <property type="match status" value="1"/>
</dbReference>
<dbReference type="InterPro" id="IPR031722">
    <property type="entry name" value="Coilin_N"/>
</dbReference>
<feature type="region of interest" description="Disordered" evidence="1">
    <location>
        <begin position="103"/>
        <end position="359"/>
    </location>
</feature>
<feature type="compositionally biased region" description="Low complexity" evidence="1">
    <location>
        <begin position="160"/>
        <end position="169"/>
    </location>
</feature>